<dbReference type="Proteomes" id="UP000030665">
    <property type="component" value="Unassembled WGS sequence"/>
</dbReference>
<proteinExistence type="inferred from homology"/>
<feature type="region of interest" description="Disordered" evidence="7">
    <location>
        <begin position="24"/>
        <end position="52"/>
    </location>
</feature>
<evidence type="ECO:0000259" key="9">
    <source>
        <dbReference type="Pfam" id="PF24882"/>
    </source>
</evidence>
<feature type="compositionally biased region" description="Basic and acidic residues" evidence="7">
    <location>
        <begin position="24"/>
        <end position="33"/>
    </location>
</feature>
<gene>
    <name evidence="10" type="ORF">TTRE_0000352301</name>
</gene>
<feature type="compositionally biased region" description="Acidic residues" evidence="7">
    <location>
        <begin position="34"/>
        <end position="46"/>
    </location>
</feature>
<dbReference type="InterPro" id="IPR056773">
    <property type="entry name" value="WHD_ORC2"/>
</dbReference>
<keyword evidence="4 6" id="KW-0235">DNA replication</keyword>
<keyword evidence="11" id="KW-1185">Reference proteome</keyword>
<evidence type="ECO:0000256" key="1">
    <source>
        <dbReference type="ARBA" id="ARBA00004123"/>
    </source>
</evidence>
<comment type="function">
    <text evidence="6">Component of the origin recognition complex (ORC) that binds origins of replication. DNA-binding is ATP-dependent. ORC is required to assemble the pre-replication complex necessary to initiate DNA replication.</text>
</comment>
<evidence type="ECO:0000256" key="4">
    <source>
        <dbReference type="ARBA" id="ARBA00022705"/>
    </source>
</evidence>
<dbReference type="InterPro" id="IPR007220">
    <property type="entry name" value="ORC2"/>
</dbReference>
<dbReference type="GO" id="GO:0005664">
    <property type="term" value="C:nuclear origin of replication recognition complex"/>
    <property type="evidence" value="ECO:0007669"/>
    <property type="project" value="UniProtKB-UniRule"/>
</dbReference>
<evidence type="ECO:0000256" key="5">
    <source>
        <dbReference type="ARBA" id="ARBA00023242"/>
    </source>
</evidence>
<dbReference type="InterPro" id="IPR056772">
    <property type="entry name" value="RecA-like_ORC2"/>
</dbReference>
<dbReference type="AlphaFoldDB" id="A0A077Z571"/>
<dbReference type="PANTHER" id="PTHR14052:SF0">
    <property type="entry name" value="ORIGIN RECOGNITION COMPLEX SUBUNIT 2"/>
    <property type="match status" value="1"/>
</dbReference>
<comment type="similarity">
    <text evidence="2 6">Belongs to the ORC2 family.</text>
</comment>
<evidence type="ECO:0000313" key="10">
    <source>
        <dbReference type="EMBL" id="CDW55251.1"/>
    </source>
</evidence>
<protein>
    <recommendedName>
        <fullName evidence="3 6">Origin recognition complex subunit 2</fullName>
    </recommendedName>
</protein>
<dbReference type="Pfam" id="PF24882">
    <property type="entry name" value="WHD_ORC2"/>
    <property type="match status" value="1"/>
</dbReference>
<dbReference type="Pfam" id="PF04084">
    <property type="entry name" value="RecA-like_ORC2"/>
    <property type="match status" value="1"/>
</dbReference>
<feature type="domain" description="Origin recognition complex subunit 2 RecA-like" evidence="8">
    <location>
        <begin position="77"/>
        <end position="242"/>
    </location>
</feature>
<evidence type="ECO:0000256" key="7">
    <source>
        <dbReference type="SAM" id="MobiDB-lite"/>
    </source>
</evidence>
<evidence type="ECO:0000259" key="8">
    <source>
        <dbReference type="Pfam" id="PF04084"/>
    </source>
</evidence>
<comment type="subunit">
    <text evidence="6">Component of the origin recognition complex (ORC).</text>
</comment>
<dbReference type="EMBL" id="HG805942">
    <property type="protein sequence ID" value="CDW55251.1"/>
    <property type="molecule type" value="Genomic_DNA"/>
</dbReference>
<organism evidence="10 11">
    <name type="scientific">Trichuris trichiura</name>
    <name type="common">Whipworm</name>
    <name type="synonym">Trichocephalus trichiurus</name>
    <dbReference type="NCBI Taxonomy" id="36087"/>
    <lineage>
        <taxon>Eukaryota</taxon>
        <taxon>Metazoa</taxon>
        <taxon>Ecdysozoa</taxon>
        <taxon>Nematoda</taxon>
        <taxon>Enoplea</taxon>
        <taxon>Dorylaimia</taxon>
        <taxon>Trichinellida</taxon>
        <taxon>Trichuridae</taxon>
        <taxon>Trichuris</taxon>
    </lineage>
</organism>
<evidence type="ECO:0000256" key="6">
    <source>
        <dbReference type="RuleBase" id="RU368084"/>
    </source>
</evidence>
<dbReference type="OrthoDB" id="20198at2759"/>
<feature type="domain" description="Origin recognition complex subunit 2 winged-helix" evidence="9">
    <location>
        <begin position="307"/>
        <end position="359"/>
    </location>
</feature>
<keyword evidence="5 6" id="KW-0539">Nucleus</keyword>
<comment type="subcellular location">
    <subcellularLocation>
        <location evidence="1 6">Nucleus</location>
    </subcellularLocation>
</comment>
<evidence type="ECO:0000313" key="11">
    <source>
        <dbReference type="Proteomes" id="UP000030665"/>
    </source>
</evidence>
<dbReference type="GO" id="GO:0003688">
    <property type="term" value="F:DNA replication origin binding"/>
    <property type="evidence" value="ECO:0007669"/>
    <property type="project" value="UniProtKB-UniRule"/>
</dbReference>
<evidence type="ECO:0000256" key="2">
    <source>
        <dbReference type="ARBA" id="ARBA00007421"/>
    </source>
</evidence>
<dbReference type="GO" id="GO:0006260">
    <property type="term" value="P:DNA replication"/>
    <property type="evidence" value="ECO:0007669"/>
    <property type="project" value="UniProtKB-UniRule"/>
</dbReference>
<name>A0A077Z571_TRITR</name>
<sequence length="378" mass="43076">MPTCSRDSELNLWALQYFEKKDRLPSNKRRDADEQSEEDEDDDDKTDDAPPLSQIRELLLSGDLGGKEANQMAKKAMKLLEAQFPVWMLYLSERFNLLLYGYGSKAELLERFRKNELDGRYSHFLIKGYEPQLNLCKALRALAENLNLLSRRRREQASAITSAARMADFIRDGIEKLKEPIDVVILIPSLDGIALRTMSNQQAIYLLAEIPEVHIIASVDHRNSAILFDDAKLSRGNFIWIEATTYKSYGTEILAGESKILGLSRKMDKCKHSLSSLECVWASLTSKGVAAFVHLARMALGSRGGDVPFWDWYRCCLDDFVVSSEASLRQHLVEFRDHRLVSMKTATDGTDLLHFEIDRQLACEFFKQHGVEINDNCD</sequence>
<dbReference type="PANTHER" id="PTHR14052">
    <property type="entry name" value="ORIGIN RECOGNITION COMPLEX SUBUNIT 2"/>
    <property type="match status" value="1"/>
</dbReference>
<accession>A0A077Z571</accession>
<reference evidence="10" key="1">
    <citation type="submission" date="2014-01" db="EMBL/GenBank/DDBJ databases">
        <authorList>
            <person name="Aslett M."/>
        </authorList>
    </citation>
    <scope>NUCLEOTIDE SEQUENCE</scope>
</reference>
<reference evidence="10" key="2">
    <citation type="submission" date="2014-03" db="EMBL/GenBank/DDBJ databases">
        <title>The whipworm genome and dual-species transcriptomics of an intimate host-pathogen interaction.</title>
        <authorList>
            <person name="Foth B.J."/>
            <person name="Tsai I.J."/>
            <person name="Reid A.J."/>
            <person name="Bancroft A.J."/>
            <person name="Nichol S."/>
            <person name="Tracey A."/>
            <person name="Holroyd N."/>
            <person name="Cotton J.A."/>
            <person name="Stanley E.J."/>
            <person name="Zarowiecki M."/>
            <person name="Liu J.Z."/>
            <person name="Huckvale T."/>
            <person name="Cooper P.J."/>
            <person name="Grencis R.K."/>
            <person name="Berriman M."/>
        </authorList>
    </citation>
    <scope>NUCLEOTIDE SEQUENCE [LARGE SCALE GENOMIC DNA]</scope>
</reference>
<dbReference type="STRING" id="36087.A0A077Z571"/>
<evidence type="ECO:0000256" key="3">
    <source>
        <dbReference type="ARBA" id="ARBA00019080"/>
    </source>
</evidence>